<gene>
    <name evidence="2" type="ORF">FH971_01005</name>
</gene>
<accession>A0A4Y5YAZ0</accession>
<sequence length="94" mass="10906">MKYHLLLFLSLLTFGANAQLDVELTSHTDKEKLKQLQLERVTQQYDLAKWTFTDKVLIDESATRPYSHPTLTITVSRPSDDGSFLSQYLHEQIH</sequence>
<name>A0A4Y5YAZ0_9GAMM</name>
<keyword evidence="1" id="KW-0732">Signal</keyword>
<keyword evidence="3" id="KW-1185">Reference proteome</keyword>
<dbReference type="RefSeq" id="WP_140233029.1">
    <property type="nucleotide sequence ID" value="NZ_CP041036.1"/>
</dbReference>
<proteinExistence type="predicted"/>
<evidence type="ECO:0000313" key="3">
    <source>
        <dbReference type="Proteomes" id="UP000319809"/>
    </source>
</evidence>
<organism evidence="2 3">
    <name type="scientific">Shewanella polaris</name>
    <dbReference type="NCBI Taxonomy" id="2588449"/>
    <lineage>
        <taxon>Bacteria</taxon>
        <taxon>Pseudomonadati</taxon>
        <taxon>Pseudomonadota</taxon>
        <taxon>Gammaproteobacteria</taxon>
        <taxon>Alteromonadales</taxon>
        <taxon>Shewanellaceae</taxon>
        <taxon>Shewanella</taxon>
    </lineage>
</organism>
<feature type="chain" id="PRO_5021289442" evidence="1">
    <location>
        <begin position="19"/>
        <end position="94"/>
    </location>
</feature>
<reference evidence="2 3" key="1">
    <citation type="submission" date="2019-06" db="EMBL/GenBank/DDBJ databases">
        <title>The genome of Shewanella sp. SM1901.</title>
        <authorList>
            <person name="Cha Q."/>
        </authorList>
    </citation>
    <scope>NUCLEOTIDE SEQUENCE [LARGE SCALE GENOMIC DNA]</scope>
    <source>
        <strain evidence="2 3">SM1901</strain>
    </source>
</reference>
<evidence type="ECO:0000256" key="1">
    <source>
        <dbReference type="SAM" id="SignalP"/>
    </source>
</evidence>
<dbReference type="EMBL" id="CP041036">
    <property type="protein sequence ID" value="QDE29666.1"/>
    <property type="molecule type" value="Genomic_DNA"/>
</dbReference>
<protein>
    <submittedName>
        <fullName evidence="2">Uncharacterized protein</fullName>
    </submittedName>
</protein>
<feature type="signal peptide" evidence="1">
    <location>
        <begin position="1"/>
        <end position="18"/>
    </location>
</feature>
<dbReference type="AlphaFoldDB" id="A0A4Y5YAZ0"/>
<dbReference type="KEGG" id="spol:FH971_01005"/>
<dbReference type="Proteomes" id="UP000319809">
    <property type="component" value="Chromosome"/>
</dbReference>
<evidence type="ECO:0000313" key="2">
    <source>
        <dbReference type="EMBL" id="QDE29666.1"/>
    </source>
</evidence>